<dbReference type="InterPro" id="IPR015890">
    <property type="entry name" value="Chorismate_C"/>
</dbReference>
<gene>
    <name evidence="8" type="ORF">UFOPK1639_00862</name>
</gene>
<dbReference type="AlphaFoldDB" id="A0A6J6DWL4"/>
<evidence type="ECO:0000256" key="6">
    <source>
        <dbReference type="ARBA" id="ARBA00023239"/>
    </source>
</evidence>
<reference evidence="8" key="1">
    <citation type="submission" date="2020-05" db="EMBL/GenBank/DDBJ databases">
        <authorList>
            <person name="Chiriac C."/>
            <person name="Salcher M."/>
            <person name="Ghai R."/>
            <person name="Kavagutti S V."/>
        </authorList>
    </citation>
    <scope>NUCLEOTIDE SEQUENCE</scope>
</reference>
<organism evidence="8">
    <name type="scientific">freshwater metagenome</name>
    <dbReference type="NCBI Taxonomy" id="449393"/>
    <lineage>
        <taxon>unclassified sequences</taxon>
        <taxon>metagenomes</taxon>
        <taxon>ecological metagenomes</taxon>
    </lineage>
</organism>
<dbReference type="PANTHER" id="PTHR11236">
    <property type="entry name" value="AMINOBENZOATE/ANTHRANILATE SYNTHASE"/>
    <property type="match status" value="1"/>
</dbReference>
<name>A0A6J6DWL4_9ZZZZ</name>
<dbReference type="EMBL" id="CAEZTH010000120">
    <property type="protein sequence ID" value="CAB4568570.1"/>
    <property type="molecule type" value="Genomic_DNA"/>
</dbReference>
<evidence type="ECO:0000259" key="7">
    <source>
        <dbReference type="Pfam" id="PF00425"/>
    </source>
</evidence>
<dbReference type="SUPFAM" id="SSF56322">
    <property type="entry name" value="ADC synthase"/>
    <property type="match status" value="1"/>
</dbReference>
<dbReference type="Gene3D" id="3.60.120.10">
    <property type="entry name" value="Anthranilate synthase"/>
    <property type="match status" value="1"/>
</dbReference>
<accession>A0A6J6DWL4</accession>
<evidence type="ECO:0000256" key="5">
    <source>
        <dbReference type="ARBA" id="ARBA00023141"/>
    </source>
</evidence>
<dbReference type="InterPro" id="IPR005801">
    <property type="entry name" value="ADC_synthase"/>
</dbReference>
<evidence type="ECO:0000313" key="8">
    <source>
        <dbReference type="EMBL" id="CAB4568570.1"/>
    </source>
</evidence>
<keyword evidence="5" id="KW-0057">Aromatic amino acid biosynthesis</keyword>
<dbReference type="GO" id="GO:0016829">
    <property type="term" value="F:lyase activity"/>
    <property type="evidence" value="ECO:0007669"/>
    <property type="project" value="UniProtKB-KW"/>
</dbReference>
<proteinExistence type="predicted"/>
<keyword evidence="6" id="KW-0456">Lyase</keyword>
<dbReference type="Pfam" id="PF00425">
    <property type="entry name" value="Chorismate_bind"/>
    <property type="match status" value="1"/>
</dbReference>
<evidence type="ECO:0000256" key="2">
    <source>
        <dbReference type="ARBA" id="ARBA00022605"/>
    </source>
</evidence>
<dbReference type="GO" id="GO:0000162">
    <property type="term" value="P:L-tryptophan biosynthetic process"/>
    <property type="evidence" value="ECO:0007669"/>
    <property type="project" value="TreeGrafter"/>
</dbReference>
<keyword evidence="2" id="KW-0028">Amino-acid biosynthesis</keyword>
<keyword evidence="4" id="KW-0460">Magnesium</keyword>
<feature type="domain" description="Chorismate-utilising enzyme C-terminal" evidence="7">
    <location>
        <begin position="12"/>
        <end position="206"/>
    </location>
</feature>
<dbReference type="PANTHER" id="PTHR11236:SF46">
    <property type="entry name" value="ANTHRANILATE SYNTHASE COMPONENT 1"/>
    <property type="match status" value="1"/>
</dbReference>
<keyword evidence="3" id="KW-0479">Metal-binding</keyword>
<protein>
    <submittedName>
        <fullName evidence="8">Unannotated protein</fullName>
    </submittedName>
</protein>
<dbReference type="PRINTS" id="PR00095">
    <property type="entry name" value="ANTSNTHASEI"/>
</dbReference>
<evidence type="ECO:0000256" key="3">
    <source>
        <dbReference type="ARBA" id="ARBA00022723"/>
    </source>
</evidence>
<evidence type="ECO:0000256" key="4">
    <source>
        <dbReference type="ARBA" id="ARBA00022842"/>
    </source>
</evidence>
<comment type="cofactor">
    <cofactor evidence="1">
        <name>Mg(2+)</name>
        <dbReference type="ChEBI" id="CHEBI:18420"/>
    </cofactor>
</comment>
<evidence type="ECO:0000256" key="1">
    <source>
        <dbReference type="ARBA" id="ARBA00001946"/>
    </source>
</evidence>
<sequence>MYLLNLEDSTGLFSVVGSSPEALVKVNQDSAILHPIAGSRPRGVTGEEDSKLAEDLLADKKEQAEHLMLVDLARNDLLKVCAPDSVSVTEFMTVERYSHIMHLVSTVEGKISAGSSAVDVVRATFPAGTLSGAPKPMALSVIHELEPINRGLFGGVVGYFDFSGNADLAIAIRTVVLRDGKGYVQAGAGIVLDSVPESENQETISKASAPLKAIAIANTMRKLS</sequence>
<dbReference type="GO" id="GO:0046872">
    <property type="term" value="F:metal ion binding"/>
    <property type="evidence" value="ECO:0007669"/>
    <property type="project" value="UniProtKB-KW"/>
</dbReference>
<dbReference type="InterPro" id="IPR019999">
    <property type="entry name" value="Anth_synth_I-like"/>
</dbReference>